<dbReference type="RefSeq" id="WP_132129071.1">
    <property type="nucleotide sequence ID" value="NZ_CP042432.1"/>
</dbReference>
<name>A0A4R3KSQ6_9SPHI</name>
<proteinExistence type="predicted"/>
<dbReference type="Proteomes" id="UP000295807">
    <property type="component" value="Unassembled WGS sequence"/>
</dbReference>
<accession>A0A4R3KSQ6</accession>
<organism evidence="2 3">
    <name type="scientific">Anseongella ginsenosidimutans</name>
    <dbReference type="NCBI Taxonomy" id="496056"/>
    <lineage>
        <taxon>Bacteria</taxon>
        <taxon>Pseudomonadati</taxon>
        <taxon>Bacteroidota</taxon>
        <taxon>Sphingobacteriia</taxon>
        <taxon>Sphingobacteriales</taxon>
        <taxon>Sphingobacteriaceae</taxon>
        <taxon>Anseongella</taxon>
    </lineage>
</organism>
<reference evidence="2 3" key="1">
    <citation type="submission" date="2019-03" db="EMBL/GenBank/DDBJ databases">
        <title>Genomic Encyclopedia of Type Strains, Phase IV (KMG-IV): sequencing the most valuable type-strain genomes for metagenomic binning, comparative biology and taxonomic classification.</title>
        <authorList>
            <person name="Goeker M."/>
        </authorList>
    </citation>
    <scope>NUCLEOTIDE SEQUENCE [LARGE SCALE GENOMIC DNA]</scope>
    <source>
        <strain evidence="2 3">DSM 21100</strain>
    </source>
</reference>
<evidence type="ECO:0000313" key="2">
    <source>
        <dbReference type="EMBL" id="TCS87273.1"/>
    </source>
</evidence>
<feature type="region of interest" description="Disordered" evidence="1">
    <location>
        <begin position="184"/>
        <end position="223"/>
    </location>
</feature>
<comment type="caution">
    <text evidence="2">The sequence shown here is derived from an EMBL/GenBank/DDBJ whole genome shotgun (WGS) entry which is preliminary data.</text>
</comment>
<dbReference type="Pfam" id="PF14123">
    <property type="entry name" value="DUF4290"/>
    <property type="match status" value="1"/>
</dbReference>
<gene>
    <name evidence="2" type="ORF">EDD80_10587</name>
</gene>
<dbReference type="EMBL" id="SMAD01000005">
    <property type="protein sequence ID" value="TCS87273.1"/>
    <property type="molecule type" value="Genomic_DNA"/>
</dbReference>
<feature type="compositionally biased region" description="Basic residues" evidence="1">
    <location>
        <begin position="211"/>
        <end position="223"/>
    </location>
</feature>
<feature type="compositionally biased region" description="Basic and acidic residues" evidence="1">
    <location>
        <begin position="186"/>
        <end position="200"/>
    </location>
</feature>
<evidence type="ECO:0000313" key="3">
    <source>
        <dbReference type="Proteomes" id="UP000295807"/>
    </source>
</evidence>
<keyword evidence="3" id="KW-1185">Reference proteome</keyword>
<dbReference type="OrthoDB" id="1466969at2"/>
<protein>
    <submittedName>
        <fullName evidence="2">Uncharacterized protein DUF4290</fullName>
    </submittedName>
</protein>
<evidence type="ECO:0000256" key="1">
    <source>
        <dbReference type="SAM" id="MobiDB-lite"/>
    </source>
</evidence>
<dbReference type="AlphaFoldDB" id="A0A4R3KSQ6"/>
<dbReference type="InterPro" id="IPR025632">
    <property type="entry name" value="DUF4290"/>
</dbReference>
<sequence length="223" mass="25650">MEKFTGPFEYNSTRPHLKLAEYGRNVQNMVDFVMSLPSKEERNLYAQAVIELMGQLNPHLRDVSDFTHKLWDHLFIISDFQLDVDSPYPVPSRESINNKPERLTYPSGRIKFRHYGKTVEMMIEKAKAIDDPERKSMYVNQLANFMKLAYITWNKDSVNDETIKSDLSILSGGELELEEGVNLSKVDPRTTRGNLRDKASAKSHQSNTGGGKKRYNQNGGKRY</sequence>